<comment type="similarity">
    <text evidence="1">Belongs to the NAD(P)H dehydrogenase (quinone) family.</text>
</comment>
<dbReference type="InterPro" id="IPR003680">
    <property type="entry name" value="Flavodoxin_fold"/>
</dbReference>
<organism evidence="4 5">
    <name type="scientific">Desulfarculus baarsii (strain ATCC 33931 / DSM 2075 / LMG 7858 / VKM B-1802 / 2st14)</name>
    <dbReference type="NCBI Taxonomy" id="644282"/>
    <lineage>
        <taxon>Bacteria</taxon>
        <taxon>Pseudomonadati</taxon>
        <taxon>Thermodesulfobacteriota</taxon>
        <taxon>Desulfarculia</taxon>
        <taxon>Desulfarculales</taxon>
        <taxon>Desulfarculaceae</taxon>
        <taxon>Desulfarculus</taxon>
    </lineage>
</organism>
<keyword evidence="2" id="KW-0560">Oxidoreductase</keyword>
<name>E1QEB8_DESB2</name>
<dbReference type="KEGG" id="dbr:Deba_0532"/>
<evidence type="ECO:0000256" key="2">
    <source>
        <dbReference type="ARBA" id="ARBA00023002"/>
    </source>
</evidence>
<dbReference type="EMBL" id="CP002085">
    <property type="protein sequence ID" value="ADK83904.1"/>
    <property type="molecule type" value="Genomic_DNA"/>
</dbReference>
<dbReference type="PANTHER" id="PTHR10204:SF34">
    <property type="entry name" value="NAD(P)H DEHYDROGENASE [QUINONE] 1 ISOFORM 1"/>
    <property type="match status" value="1"/>
</dbReference>
<evidence type="ECO:0000259" key="3">
    <source>
        <dbReference type="Pfam" id="PF02525"/>
    </source>
</evidence>
<dbReference type="HOGENOM" id="CLU_058643_1_0_7"/>
<dbReference type="Proteomes" id="UP000009047">
    <property type="component" value="Chromosome"/>
</dbReference>
<proteinExistence type="inferred from homology"/>
<dbReference type="AlphaFoldDB" id="E1QEB8"/>
<reference evidence="4 5" key="1">
    <citation type="journal article" date="2010" name="Stand. Genomic Sci.">
        <title>Complete genome sequence of Desulfarculus baarsii type strain (2st14).</title>
        <authorList>
            <person name="Sun H."/>
            <person name="Spring S."/>
            <person name="Lapidus A."/>
            <person name="Davenport K."/>
            <person name="Del Rio T.G."/>
            <person name="Tice H."/>
            <person name="Nolan M."/>
            <person name="Copeland A."/>
            <person name="Cheng J.F."/>
            <person name="Lucas S."/>
            <person name="Tapia R."/>
            <person name="Goodwin L."/>
            <person name="Pitluck S."/>
            <person name="Ivanova N."/>
            <person name="Pagani I."/>
            <person name="Mavromatis K."/>
            <person name="Ovchinnikova G."/>
            <person name="Pati A."/>
            <person name="Chen A."/>
            <person name="Palaniappan K."/>
            <person name="Hauser L."/>
            <person name="Chang Y.J."/>
            <person name="Jeffries C.D."/>
            <person name="Detter J.C."/>
            <person name="Han C."/>
            <person name="Rohde M."/>
            <person name="Brambilla E."/>
            <person name="Goker M."/>
            <person name="Woyke T."/>
            <person name="Bristow J."/>
            <person name="Eisen J.A."/>
            <person name="Markowitz V."/>
            <person name="Hugenholtz P."/>
            <person name="Kyrpides N.C."/>
            <person name="Klenk H.P."/>
            <person name="Land M."/>
        </authorList>
    </citation>
    <scope>NUCLEOTIDE SEQUENCE [LARGE SCALE GENOMIC DNA]</scope>
    <source>
        <strain evidence="5">ATCC 33931 / DSM 2075 / LMG 7858 / VKM B-1802 / 2st14</strain>
    </source>
</reference>
<evidence type="ECO:0000313" key="5">
    <source>
        <dbReference type="Proteomes" id="UP000009047"/>
    </source>
</evidence>
<gene>
    <name evidence="4" type="ordered locus">Deba_0532</name>
</gene>
<dbReference type="STRING" id="644282.Deba_0532"/>
<evidence type="ECO:0000313" key="4">
    <source>
        <dbReference type="EMBL" id="ADK83904.1"/>
    </source>
</evidence>
<evidence type="ECO:0000256" key="1">
    <source>
        <dbReference type="ARBA" id="ARBA00006252"/>
    </source>
</evidence>
<dbReference type="eggNOG" id="COG2249">
    <property type="taxonomic scope" value="Bacteria"/>
</dbReference>
<dbReference type="GO" id="GO:0003955">
    <property type="term" value="F:NAD(P)H dehydrogenase (quinone) activity"/>
    <property type="evidence" value="ECO:0007669"/>
    <property type="project" value="TreeGrafter"/>
</dbReference>
<dbReference type="PANTHER" id="PTHR10204">
    <property type="entry name" value="NAD P H OXIDOREDUCTASE-RELATED"/>
    <property type="match status" value="1"/>
</dbReference>
<sequence>MRILIILAHPRPGSFNHALAQAAADAARTLGHDVTLRDLHAEGFDPILPADEAKKGAALPPLVAEHCRLLAQADGLIVVHPNWWGMPPAILKGWVDRVVRPGVAYEFLEGDDGQGVPRGLLRARAALILNTGDTEPTRERLVFGDPLEGLWARCILGLCGVNDVRRRLFGVVVTSTAQERQQWLDQARAMVAQAFPAH</sequence>
<feature type="domain" description="Flavodoxin-like fold" evidence="3">
    <location>
        <begin position="1"/>
        <end position="189"/>
    </location>
</feature>
<keyword evidence="5" id="KW-1185">Reference proteome</keyword>
<dbReference type="RefSeq" id="WP_013257359.1">
    <property type="nucleotide sequence ID" value="NC_014365.1"/>
</dbReference>
<accession>E1QEB8</accession>
<dbReference type="InterPro" id="IPR051545">
    <property type="entry name" value="NAD(P)H_dehydrogenase_qn"/>
</dbReference>
<dbReference type="GO" id="GO:0005829">
    <property type="term" value="C:cytosol"/>
    <property type="evidence" value="ECO:0007669"/>
    <property type="project" value="TreeGrafter"/>
</dbReference>
<dbReference type="InterPro" id="IPR029039">
    <property type="entry name" value="Flavoprotein-like_sf"/>
</dbReference>
<dbReference type="SUPFAM" id="SSF52218">
    <property type="entry name" value="Flavoproteins"/>
    <property type="match status" value="1"/>
</dbReference>
<dbReference type="Gene3D" id="3.40.50.360">
    <property type="match status" value="1"/>
</dbReference>
<protein>
    <submittedName>
        <fullName evidence="4">NAD(P)H dehydrogenase (Quinone)</fullName>
    </submittedName>
</protein>
<dbReference type="OrthoDB" id="9798454at2"/>
<dbReference type="Pfam" id="PF02525">
    <property type="entry name" value="Flavodoxin_2"/>
    <property type="match status" value="1"/>
</dbReference>